<keyword evidence="2" id="KW-1185">Reference proteome</keyword>
<reference evidence="1 2" key="2">
    <citation type="journal article" date="2022" name="Mol. Ecol. Resour.">
        <title>The genomes of chicory, endive, great burdock and yacon provide insights into Asteraceae paleo-polyploidization history and plant inulin production.</title>
        <authorList>
            <person name="Fan W."/>
            <person name="Wang S."/>
            <person name="Wang H."/>
            <person name="Wang A."/>
            <person name="Jiang F."/>
            <person name="Liu H."/>
            <person name="Zhao H."/>
            <person name="Xu D."/>
            <person name="Zhang Y."/>
        </authorList>
    </citation>
    <scope>NUCLEOTIDE SEQUENCE [LARGE SCALE GENOMIC DNA]</scope>
    <source>
        <strain evidence="2">cv. Yunnan</strain>
        <tissue evidence="1">Leaves</tissue>
    </source>
</reference>
<dbReference type="EMBL" id="CM042022">
    <property type="protein sequence ID" value="KAI3814448.1"/>
    <property type="molecule type" value="Genomic_DNA"/>
</dbReference>
<gene>
    <name evidence="1" type="ORF">L1987_14088</name>
</gene>
<evidence type="ECO:0000313" key="2">
    <source>
        <dbReference type="Proteomes" id="UP001056120"/>
    </source>
</evidence>
<comment type="caution">
    <text evidence="1">The sequence shown here is derived from an EMBL/GenBank/DDBJ whole genome shotgun (WGS) entry which is preliminary data.</text>
</comment>
<evidence type="ECO:0000313" key="1">
    <source>
        <dbReference type="EMBL" id="KAI3814448.1"/>
    </source>
</evidence>
<accession>A0ACB9J1U7</accession>
<dbReference type="Proteomes" id="UP001056120">
    <property type="component" value="Linkage Group LG05"/>
</dbReference>
<sequence>MSYDQINLYIFSFLFFIFTILVVILRGCSFEGLSSYASLPDTPSGFPCKDAKKLSVADFVYSGLGVASSIINAAVSPAFTAQFPGINSGKGPALAFVSFSSPVPGLQITDFALFANGLPTELVVATTFLDAAQVFNSYSLEISMKSAFFKVEQVEDKKVRMDGF</sequence>
<name>A0ACB9J1U7_9ASTR</name>
<reference evidence="2" key="1">
    <citation type="journal article" date="2022" name="Mol. Ecol. Resour.">
        <title>The genomes of chicory, endive, great burdock and yacon provide insights into Asteraceae palaeo-polyploidization history and plant inulin production.</title>
        <authorList>
            <person name="Fan W."/>
            <person name="Wang S."/>
            <person name="Wang H."/>
            <person name="Wang A."/>
            <person name="Jiang F."/>
            <person name="Liu H."/>
            <person name="Zhao H."/>
            <person name="Xu D."/>
            <person name="Zhang Y."/>
        </authorList>
    </citation>
    <scope>NUCLEOTIDE SEQUENCE [LARGE SCALE GENOMIC DNA]</scope>
    <source>
        <strain evidence="2">cv. Yunnan</strain>
    </source>
</reference>
<protein>
    <submittedName>
        <fullName evidence="1">Uncharacterized protein</fullName>
    </submittedName>
</protein>
<organism evidence="1 2">
    <name type="scientific">Smallanthus sonchifolius</name>
    <dbReference type="NCBI Taxonomy" id="185202"/>
    <lineage>
        <taxon>Eukaryota</taxon>
        <taxon>Viridiplantae</taxon>
        <taxon>Streptophyta</taxon>
        <taxon>Embryophyta</taxon>
        <taxon>Tracheophyta</taxon>
        <taxon>Spermatophyta</taxon>
        <taxon>Magnoliopsida</taxon>
        <taxon>eudicotyledons</taxon>
        <taxon>Gunneridae</taxon>
        <taxon>Pentapetalae</taxon>
        <taxon>asterids</taxon>
        <taxon>campanulids</taxon>
        <taxon>Asterales</taxon>
        <taxon>Asteraceae</taxon>
        <taxon>Asteroideae</taxon>
        <taxon>Heliantheae alliance</taxon>
        <taxon>Millerieae</taxon>
        <taxon>Smallanthus</taxon>
    </lineage>
</organism>
<proteinExistence type="predicted"/>